<keyword evidence="2 5" id="KW-0863">Zinc-finger</keyword>
<dbReference type="Bgee" id="ENSNBRG00000001792">
    <property type="expression patterns" value="Expressed in testis and 7 other cell types or tissues"/>
</dbReference>
<evidence type="ECO:0000259" key="7">
    <source>
        <dbReference type="PROSITE" id="PS50950"/>
    </source>
</evidence>
<feature type="region of interest" description="Disordered" evidence="6">
    <location>
        <begin position="539"/>
        <end position="567"/>
    </location>
</feature>
<evidence type="ECO:0000313" key="9">
    <source>
        <dbReference type="Proteomes" id="UP000261580"/>
    </source>
</evidence>
<evidence type="ECO:0000256" key="4">
    <source>
        <dbReference type="ARBA" id="ARBA00023125"/>
    </source>
</evidence>
<dbReference type="GO" id="GO:0003677">
    <property type="term" value="F:DNA binding"/>
    <property type="evidence" value="ECO:0007669"/>
    <property type="project" value="UniProtKB-UniRule"/>
</dbReference>
<dbReference type="SUPFAM" id="SSF57716">
    <property type="entry name" value="Glucocorticoid receptor-like (DNA-binding domain)"/>
    <property type="match status" value="1"/>
</dbReference>
<dbReference type="PANTHER" id="PTHR31751:SF44">
    <property type="entry name" value="SI:CH211-211K8.4-RELATED"/>
    <property type="match status" value="1"/>
</dbReference>
<evidence type="ECO:0000256" key="3">
    <source>
        <dbReference type="ARBA" id="ARBA00022833"/>
    </source>
</evidence>
<keyword evidence="3" id="KW-0862">Zinc</keyword>
<evidence type="ECO:0000256" key="6">
    <source>
        <dbReference type="SAM" id="MobiDB-lite"/>
    </source>
</evidence>
<feature type="domain" description="THAP-type" evidence="7">
    <location>
        <begin position="5"/>
        <end position="85"/>
    </location>
</feature>
<feature type="compositionally biased region" description="Acidic residues" evidence="6">
    <location>
        <begin position="172"/>
        <end position="184"/>
    </location>
</feature>
<dbReference type="OMA" id="CIFGCEG"/>
<dbReference type="AlphaFoldDB" id="A0A3Q4G207"/>
<dbReference type="InterPro" id="IPR006612">
    <property type="entry name" value="THAP_Znf"/>
</dbReference>
<evidence type="ECO:0000256" key="5">
    <source>
        <dbReference type="PROSITE-ProRule" id="PRU00309"/>
    </source>
</evidence>
<reference evidence="8" key="1">
    <citation type="submission" date="2025-08" db="UniProtKB">
        <authorList>
            <consortium name="Ensembl"/>
        </authorList>
    </citation>
    <scope>IDENTIFICATION</scope>
</reference>
<dbReference type="PANTHER" id="PTHR31751">
    <property type="entry name" value="SI:CH211-108C17.2-RELATED-RELATED"/>
    <property type="match status" value="1"/>
</dbReference>
<keyword evidence="9" id="KW-1185">Reference proteome</keyword>
<organism evidence="8 9">
    <name type="scientific">Neolamprologus brichardi</name>
    <name type="common">Fairy cichlid</name>
    <name type="synonym">Lamprologus brichardi</name>
    <dbReference type="NCBI Taxonomy" id="32507"/>
    <lineage>
        <taxon>Eukaryota</taxon>
        <taxon>Metazoa</taxon>
        <taxon>Chordata</taxon>
        <taxon>Craniata</taxon>
        <taxon>Vertebrata</taxon>
        <taxon>Euteleostomi</taxon>
        <taxon>Actinopterygii</taxon>
        <taxon>Neopterygii</taxon>
        <taxon>Teleostei</taxon>
        <taxon>Neoteleostei</taxon>
        <taxon>Acanthomorphata</taxon>
        <taxon>Ovalentaria</taxon>
        <taxon>Cichlomorphae</taxon>
        <taxon>Cichliformes</taxon>
        <taxon>Cichlidae</taxon>
        <taxon>African cichlids</taxon>
        <taxon>Pseudocrenilabrinae</taxon>
        <taxon>Lamprologini</taxon>
        <taxon>Neolamprologus</taxon>
    </lineage>
</organism>
<proteinExistence type="predicted"/>
<keyword evidence="4 5" id="KW-0238">DNA-binding</keyword>
<dbReference type="InterPro" id="IPR038441">
    <property type="entry name" value="THAP_Znf_sf"/>
</dbReference>
<protein>
    <recommendedName>
        <fullName evidence="7">THAP-type domain-containing protein</fullName>
    </recommendedName>
</protein>
<feature type="region of interest" description="Disordered" evidence="6">
    <location>
        <begin position="153"/>
        <end position="188"/>
    </location>
</feature>
<dbReference type="Proteomes" id="UP000261580">
    <property type="component" value="Unassembled WGS sequence"/>
</dbReference>
<evidence type="ECO:0000313" key="8">
    <source>
        <dbReference type="Ensembl" id="ENSNBRP00000002245.1"/>
    </source>
</evidence>
<evidence type="ECO:0000256" key="2">
    <source>
        <dbReference type="ARBA" id="ARBA00022771"/>
    </source>
</evidence>
<dbReference type="Gene3D" id="6.20.210.20">
    <property type="entry name" value="THAP domain"/>
    <property type="match status" value="1"/>
</dbReference>
<evidence type="ECO:0000256" key="1">
    <source>
        <dbReference type="ARBA" id="ARBA00022723"/>
    </source>
</evidence>
<dbReference type="SMART" id="SM00980">
    <property type="entry name" value="THAP"/>
    <property type="match status" value="1"/>
</dbReference>
<dbReference type="GO" id="GO:0008270">
    <property type="term" value="F:zinc ion binding"/>
    <property type="evidence" value="ECO:0007669"/>
    <property type="project" value="UniProtKB-KW"/>
</dbReference>
<dbReference type="Pfam" id="PF05485">
    <property type="entry name" value="THAP"/>
    <property type="match status" value="1"/>
</dbReference>
<dbReference type="GeneTree" id="ENSGT00940000163969"/>
<sequence length="567" mass="63846">PPPGMSPKKCIFGCEGKLNLFALPKEERIRQQWIQYLFSDQRPPKATVYVCSRHFSEDSFVNKAQYDAGFSARLLLKDGALPFIHGDVSVATQFCHYMVSVGTQTSYSPSTRCAATQLSYNTLKQHSVKRVLCVSATQASVLHCNVGTVTTQSETGIQPGVRPAKRPRLEMKEEEGEEPEEEAALPEASDQYDPICEPYEPDESSSEPFLSAEATPSHYNDPKYVVFESCLRDLFLTCPVCGLSCEVRRRRMGTFVSFSQLCPSCDYSRKWESQPVAGSTPLGNLQMSAAIYFTGGSFSHVEKVCRAMNLQVFQADTFRRHARTFLEPAINHKWKRDQQVLMERLRAEGSVAVGGRMRADLLGHCGKLGSYTLMHLSSSSVIDIQLVQSAGVSGSSHVETEALRRGLDLLQVNRLSVDHIVTDRHTRVQKYLRKRNVRHYYNIQHLEKGLSRKLKKLAKSKECLLVRRWLPSIRNHVYWSATTSTSAPEKVAKWKSLVNHIQNVHTHDDPLFPTCAHPNRVSVDPSKWFQPGERRPIRASHTCARGPARGGPLPQVESRSTDKMYGY</sequence>
<keyword evidence="1" id="KW-0479">Metal-binding</keyword>
<accession>A0A3Q4G207</accession>
<name>A0A3Q4G207_NEOBR</name>
<dbReference type="Ensembl" id="ENSNBRT00000002337.1">
    <property type="protein sequence ID" value="ENSNBRP00000002245.1"/>
    <property type="gene ID" value="ENSNBRG00000001792.1"/>
</dbReference>
<reference evidence="8" key="2">
    <citation type="submission" date="2025-09" db="UniProtKB">
        <authorList>
            <consortium name="Ensembl"/>
        </authorList>
    </citation>
    <scope>IDENTIFICATION</scope>
</reference>
<dbReference type="PROSITE" id="PS50950">
    <property type="entry name" value="ZF_THAP"/>
    <property type="match status" value="1"/>
</dbReference>